<evidence type="ECO:0000313" key="4">
    <source>
        <dbReference type="Proteomes" id="UP000002892"/>
    </source>
</evidence>
<organism evidence="3 4">
    <name type="scientific">Desulfosporosinus acidiphilus (strain DSM 22704 / JCM 16185 / SJ4)</name>
    <dbReference type="NCBI Taxonomy" id="646529"/>
    <lineage>
        <taxon>Bacteria</taxon>
        <taxon>Bacillati</taxon>
        <taxon>Bacillota</taxon>
        <taxon>Clostridia</taxon>
        <taxon>Eubacteriales</taxon>
        <taxon>Desulfitobacteriaceae</taxon>
        <taxon>Desulfosporosinus</taxon>
    </lineage>
</organism>
<evidence type="ECO:0000313" key="3">
    <source>
        <dbReference type="EMBL" id="AFM40826.1"/>
    </source>
</evidence>
<keyword evidence="1" id="KW-0862">Zinc</keyword>
<protein>
    <recommendedName>
        <fullName evidence="2">SWIM-type domain-containing protein</fullName>
    </recommendedName>
</protein>
<dbReference type="InterPro" id="IPR007527">
    <property type="entry name" value="Znf_SWIM"/>
</dbReference>
<dbReference type="Pfam" id="PF04434">
    <property type="entry name" value="SWIM"/>
    <property type="match status" value="1"/>
</dbReference>
<dbReference type="eggNOG" id="COG4715">
    <property type="taxonomic scope" value="Bacteria"/>
</dbReference>
<dbReference type="HOGENOM" id="CLU_035128_0_0_9"/>
<keyword evidence="4" id="KW-1185">Reference proteome</keyword>
<name>I4D4V2_DESAJ</name>
<gene>
    <name evidence="3" type="ordered locus">Desaci_1844</name>
</gene>
<dbReference type="AlphaFoldDB" id="I4D4V2"/>
<reference evidence="3 4" key="1">
    <citation type="journal article" date="2012" name="J. Bacteriol.">
        <title>Complete genome sequences of Desulfosporosinus orientis DSM765T, Desulfosporosinus youngiae DSM17734T, Desulfosporosinus meridiei DSM13257T, and Desulfosporosinus acidiphilus DSM22704T.</title>
        <authorList>
            <person name="Pester M."/>
            <person name="Brambilla E."/>
            <person name="Alazard D."/>
            <person name="Rattei T."/>
            <person name="Weinmaier T."/>
            <person name="Han J."/>
            <person name="Lucas S."/>
            <person name="Lapidus A."/>
            <person name="Cheng J.F."/>
            <person name="Goodwin L."/>
            <person name="Pitluck S."/>
            <person name="Peters L."/>
            <person name="Ovchinnikova G."/>
            <person name="Teshima H."/>
            <person name="Detter J.C."/>
            <person name="Han C.S."/>
            <person name="Tapia R."/>
            <person name="Land M.L."/>
            <person name="Hauser L."/>
            <person name="Kyrpides N.C."/>
            <person name="Ivanova N.N."/>
            <person name="Pagani I."/>
            <person name="Huntmann M."/>
            <person name="Wei C.L."/>
            <person name="Davenport K.W."/>
            <person name="Daligault H."/>
            <person name="Chain P.S."/>
            <person name="Chen A."/>
            <person name="Mavromatis K."/>
            <person name="Markowitz V."/>
            <person name="Szeto E."/>
            <person name="Mikhailova N."/>
            <person name="Pati A."/>
            <person name="Wagner M."/>
            <person name="Woyke T."/>
            <person name="Ollivier B."/>
            <person name="Klenk H.P."/>
            <person name="Spring S."/>
            <person name="Loy A."/>
        </authorList>
    </citation>
    <scope>NUCLEOTIDE SEQUENCE [LARGE SCALE GENOMIC DNA]</scope>
    <source>
        <strain evidence="4">DSM 22704 / JCM 16185 / SJ4</strain>
    </source>
</reference>
<dbReference type="GO" id="GO:0008270">
    <property type="term" value="F:zinc ion binding"/>
    <property type="evidence" value="ECO:0007669"/>
    <property type="project" value="UniProtKB-KW"/>
</dbReference>
<evidence type="ECO:0000259" key="2">
    <source>
        <dbReference type="PROSITE" id="PS50966"/>
    </source>
</evidence>
<sequence length="574" mass="66550">MNLNNFENYIEKKILARGYDYYENNYVTSVEETEENVFEAEVEGTELYTVGVELDDQANIINTGCDCPYDMGDYCKHQVAAFLAVRDIKNNLSKGTNQISQNSMASESVLKSPVPKKRKAPNIEKILSDRTKDELIEFLLDIAAEYEEIKRRIELNFDDGDDEAELSKAMALIRTYINNNSDRHGFVAYGDTGEAVRGADLVLEKAHFALEQNKPVHALQLSLCVIQEMMDLLQDADDSDGVIGEVIEESLAIINEMSGDKELKLIHKENMFNKLIEEALHQRYIGWTDWRIDLIECCSELADTSDLRGKLENYLSIMLENAKGDSWGVNYLAERVNLIRYHQVEKHDGQKKAQEFIENNLQYSDFREMAIKSAMNKKDYDYVIKLTLDGEDKDKSLHGLVNQWKKYRYEAFKLSRKINEQRGMATDFILDGSFDYYEELKNTYTTNEWPSVYPKIIFLLENQKKTYLDVYPRILIEEGEKQKLLEFVQGSPLSVEIYYRHLVPEFKEEVYLLFLQNIEQSAARAGNRKDYQRVCAIIRNLKKAGGKERAAEIIQKLYNKYANRPAFRDELSRI</sequence>
<dbReference type="EMBL" id="CP003639">
    <property type="protein sequence ID" value="AFM40826.1"/>
    <property type="molecule type" value="Genomic_DNA"/>
</dbReference>
<evidence type="ECO:0000256" key="1">
    <source>
        <dbReference type="PROSITE-ProRule" id="PRU00325"/>
    </source>
</evidence>
<accession>I4D4V2</accession>
<keyword evidence="1" id="KW-0479">Metal-binding</keyword>
<dbReference type="PROSITE" id="PS50966">
    <property type="entry name" value="ZF_SWIM"/>
    <property type="match status" value="1"/>
</dbReference>
<dbReference type="Proteomes" id="UP000002892">
    <property type="component" value="Chromosome"/>
</dbReference>
<dbReference type="STRING" id="646529.Desaci_1844"/>
<feature type="domain" description="SWIM-type" evidence="2">
    <location>
        <begin position="48"/>
        <end position="86"/>
    </location>
</feature>
<dbReference type="KEGG" id="dai:Desaci_1844"/>
<keyword evidence="1" id="KW-0863">Zinc-finger</keyword>
<proteinExistence type="predicted"/>
<dbReference type="OrthoDB" id="9760715at2"/>